<dbReference type="PANTHER" id="PTHR47481">
    <property type="match status" value="1"/>
</dbReference>
<dbReference type="Pfam" id="PF14223">
    <property type="entry name" value="Retrotran_gag_2"/>
    <property type="match status" value="1"/>
</dbReference>
<dbReference type="PANTHER" id="PTHR47481:SF10">
    <property type="entry name" value="COPIA-LIKE POLYPROTEIN_RETROTRANSPOSON"/>
    <property type="match status" value="1"/>
</dbReference>
<gene>
    <name evidence="2" type="primary">LOC113850733</name>
</gene>
<evidence type="ECO:0000313" key="2">
    <source>
        <dbReference type="RefSeq" id="XP_027337085.1"/>
    </source>
</evidence>
<reference evidence="2" key="2">
    <citation type="submission" date="2025-08" db="UniProtKB">
        <authorList>
            <consortium name="RefSeq"/>
        </authorList>
    </citation>
    <scope>IDENTIFICATION</scope>
    <source>
        <tissue evidence="2">Young leaves</tissue>
    </source>
</reference>
<dbReference type="GeneID" id="113850733"/>
<dbReference type="AlphaFoldDB" id="A0A8B8K038"/>
<protein>
    <submittedName>
        <fullName evidence="2">Uncharacterized protein LOC113850733</fullName>
    </submittedName>
</protein>
<keyword evidence="1" id="KW-1185">Reference proteome</keyword>
<dbReference type="RefSeq" id="XP_027337085.1">
    <property type="nucleotide sequence ID" value="XM_027481284.1"/>
</dbReference>
<dbReference type="Proteomes" id="UP000694853">
    <property type="component" value="Unplaced"/>
</dbReference>
<accession>A0A8B8K038</accession>
<evidence type="ECO:0000313" key="1">
    <source>
        <dbReference type="Proteomes" id="UP000694853"/>
    </source>
</evidence>
<proteinExistence type="predicted"/>
<reference evidence="1" key="1">
    <citation type="journal article" date="2019" name="Toxins">
        <title>Detection of Abrin-Like and Prepropulchellin-Like Toxin Genes and Transcripts Using Whole Genome Sequencing and Full-Length Transcript Sequencing of Abrus precatorius.</title>
        <authorList>
            <person name="Hovde B.T."/>
            <person name="Daligault H.E."/>
            <person name="Hanschen E.R."/>
            <person name="Kunde Y.A."/>
            <person name="Johnson M.B."/>
            <person name="Starkenburg S.R."/>
            <person name="Johnson S.L."/>
        </authorList>
    </citation>
    <scope>NUCLEOTIDE SEQUENCE [LARGE SCALE GENOMIC DNA]</scope>
</reference>
<sequence>MGDKTSSSSSSSKGAFHPNLAVTNIKSHVPVTLTMENVQYANWAELFKVHCCSHKVLHHIIPPKTKDGQVKALVPLTPEEQDVWDTLDVVVVQWIYSTISTDLLNIIIEEDASALTLWNRLRDLFQDNQNSRAIALKQEFNNTYLKDFSSVLAYCQHLKTISDQLQNIGAPVSNNRLVLCMVRGLTPAFKGVASVIRHKKILPLSYEARSMLVLE</sequence>
<name>A0A8B8K038_ABRPR</name>
<organism evidence="1 2">
    <name type="scientific">Abrus precatorius</name>
    <name type="common">Indian licorice</name>
    <name type="synonym">Glycine abrus</name>
    <dbReference type="NCBI Taxonomy" id="3816"/>
    <lineage>
        <taxon>Eukaryota</taxon>
        <taxon>Viridiplantae</taxon>
        <taxon>Streptophyta</taxon>
        <taxon>Embryophyta</taxon>
        <taxon>Tracheophyta</taxon>
        <taxon>Spermatophyta</taxon>
        <taxon>Magnoliopsida</taxon>
        <taxon>eudicotyledons</taxon>
        <taxon>Gunneridae</taxon>
        <taxon>Pentapetalae</taxon>
        <taxon>rosids</taxon>
        <taxon>fabids</taxon>
        <taxon>Fabales</taxon>
        <taxon>Fabaceae</taxon>
        <taxon>Papilionoideae</taxon>
        <taxon>50 kb inversion clade</taxon>
        <taxon>NPAAA clade</taxon>
        <taxon>indigoferoid/millettioid clade</taxon>
        <taxon>Abreae</taxon>
        <taxon>Abrus</taxon>
    </lineage>
</organism>
<dbReference type="KEGG" id="aprc:113850733"/>
<dbReference type="OrthoDB" id="1729427at2759"/>